<dbReference type="AlphaFoldDB" id="A0A818RXR1"/>
<protein>
    <submittedName>
        <fullName evidence="3">Uncharacterized protein</fullName>
    </submittedName>
</protein>
<feature type="region of interest" description="Disordered" evidence="1">
    <location>
        <begin position="1"/>
        <end position="27"/>
    </location>
</feature>
<accession>A0A818RXR1</accession>
<dbReference type="Proteomes" id="UP000663889">
    <property type="component" value="Unassembled WGS sequence"/>
</dbReference>
<evidence type="ECO:0000313" key="2">
    <source>
        <dbReference type="EMBL" id="CAF0992533.1"/>
    </source>
</evidence>
<feature type="compositionally biased region" description="Low complexity" evidence="1">
    <location>
        <begin position="460"/>
        <end position="477"/>
    </location>
</feature>
<evidence type="ECO:0000256" key="1">
    <source>
        <dbReference type="SAM" id="MobiDB-lite"/>
    </source>
</evidence>
<evidence type="ECO:0000313" key="3">
    <source>
        <dbReference type="EMBL" id="CAF3655464.1"/>
    </source>
</evidence>
<comment type="caution">
    <text evidence="3">The sequence shown here is derived from an EMBL/GenBank/DDBJ whole genome shotgun (WGS) entry which is preliminary data.</text>
</comment>
<feature type="compositionally biased region" description="Polar residues" evidence="1">
    <location>
        <begin position="490"/>
        <end position="515"/>
    </location>
</feature>
<reference evidence="3" key="1">
    <citation type="submission" date="2021-02" db="EMBL/GenBank/DDBJ databases">
        <authorList>
            <person name="Nowell W R."/>
        </authorList>
    </citation>
    <scope>NUCLEOTIDE SEQUENCE</scope>
</reference>
<feature type="region of interest" description="Disordered" evidence="1">
    <location>
        <begin position="456"/>
        <end position="477"/>
    </location>
</feature>
<evidence type="ECO:0000313" key="4">
    <source>
        <dbReference type="Proteomes" id="UP000663874"/>
    </source>
</evidence>
<organism evidence="3 4">
    <name type="scientific">Rotaria sordida</name>
    <dbReference type="NCBI Taxonomy" id="392033"/>
    <lineage>
        <taxon>Eukaryota</taxon>
        <taxon>Metazoa</taxon>
        <taxon>Spiralia</taxon>
        <taxon>Gnathifera</taxon>
        <taxon>Rotifera</taxon>
        <taxon>Eurotatoria</taxon>
        <taxon>Bdelloidea</taxon>
        <taxon>Philodinida</taxon>
        <taxon>Philodinidae</taxon>
        <taxon>Rotaria</taxon>
    </lineage>
</organism>
<dbReference type="EMBL" id="CAJNOU010000421">
    <property type="protein sequence ID" value="CAF0992533.1"/>
    <property type="molecule type" value="Genomic_DNA"/>
</dbReference>
<gene>
    <name evidence="3" type="ORF">FNK824_LOCUS6234</name>
    <name evidence="2" type="ORF">SEV965_LOCUS10348</name>
</gene>
<sequence length="523" mass="58359">MCTHSVSGSSLLSGYDEDDAHETNGRSRREFEQIDAVLYNEDIPKRSSMKKICEEWSSKPHFRIRGRLCSIDLQQDINQIETKSNILSSNDHFKISCLDTNELNVLFDEIVSGRSSIDGSELTDNSDLDNDNEFDNTYTSSTILGDHFSASEADSFNTDDIDDENGNYSLTIFKRNRTKDFQSSIKHLKDSIINSLVLSLFQRFLINEQSLLQHYIKNICTNNSIKFEIESRPSRSSSLNRLSQSMITTNSSLKQNPTMTILSPSRSTSEANIELACFLHIKGLHGINSNPNHIITTPSTPRKSQTSSIRIEKTLTNLTTEKRNQQQQQQQQISLIGTAISNLPLQLISSTQKSSQSQIRQTLSTRRHCLATPIYSNIQNLESLTRLPPIPNEHIITNDTFRSNTTISESIPLVPRVVSSKSTTSNLSSITKVRTHTNVGKLQRSSRSITITSNKDLNHSSSISPARSITTTTTTTIPSGTLKTTALTRTHQQQSQKKSLITTKSAQPSSSSTAIKVSATHIY</sequence>
<dbReference type="Proteomes" id="UP000663874">
    <property type="component" value="Unassembled WGS sequence"/>
</dbReference>
<name>A0A818RXR1_9BILA</name>
<dbReference type="EMBL" id="CAJOBE010000532">
    <property type="protein sequence ID" value="CAF3655464.1"/>
    <property type="molecule type" value="Genomic_DNA"/>
</dbReference>
<proteinExistence type="predicted"/>
<feature type="region of interest" description="Disordered" evidence="1">
    <location>
        <begin position="490"/>
        <end position="523"/>
    </location>
</feature>
<feature type="compositionally biased region" description="Polar residues" evidence="1">
    <location>
        <begin position="1"/>
        <end position="12"/>
    </location>
</feature>